<name>A0A918PIG9_9SPHN</name>
<comment type="caution">
    <text evidence="10">The sequence shown here is derived from an EMBL/GenBank/DDBJ whole genome shotgun (WGS) entry which is preliminary data.</text>
</comment>
<evidence type="ECO:0000256" key="6">
    <source>
        <dbReference type="ARBA" id="ARBA00022989"/>
    </source>
</evidence>
<evidence type="ECO:0000259" key="9">
    <source>
        <dbReference type="Pfam" id="PF11984"/>
    </source>
</evidence>
<sequence>MQLDARILSGRLIDWQAVPAPWRAALLRLGAAWLVLIVLFGGDWLAMLRQWWDISTYNHILLIPAIIGWLALQRRRELAQIAPQTWWPGLLLLGGAAFLWLLGALSGLDLARQAGAVAMLGACVPLLLGVRATWGLLFPLCYMALLIPVGEELVPLLQTVTAKITIALTHFSGIPARIDGVFIDTPAGLFQVAEACSGVKFLIAMIAFGVLTAHVCFVSAVRRAVLLAVCLVVPILANGARAWGTIFAAQYVGVEVAGGIDHIIYGWVFFAVVLAIVIAAAWPFFDRRPDAAMIDAEAINTNPLLTRLAAASIPPVAGLCAIALVVVTARGWAMAAQDLAAPMPDRIDLPAVAGWQRVDYTPRIWWEPRAEGADHRLLGRYAGPDGMVVDVFLALYAGQGEGREAGGFGQGALMPNSAWAWQSAATSVDGGRGERLMGGTDVERVAVTWYRTGDLTTASNARLKLAAMADHLLLRARPTMMLILSAEDRRGAPAQRAIDRFRKDSGPLDMWMDRMARLR</sequence>
<feature type="transmembrane region" description="Helical" evidence="8">
    <location>
        <begin position="20"/>
        <end position="42"/>
    </location>
</feature>
<feature type="transmembrane region" description="Helical" evidence="8">
    <location>
        <begin position="264"/>
        <end position="285"/>
    </location>
</feature>
<evidence type="ECO:0000256" key="4">
    <source>
        <dbReference type="ARBA" id="ARBA00022692"/>
    </source>
</evidence>
<dbReference type="NCBIfam" id="TIGR04178">
    <property type="entry name" value="exo_archaeo"/>
    <property type="match status" value="1"/>
</dbReference>
<gene>
    <name evidence="10" type="ORF">GCM10011614_24140</name>
</gene>
<dbReference type="NCBIfam" id="TIGR02914">
    <property type="entry name" value="EpsI_fam"/>
    <property type="match status" value="1"/>
</dbReference>
<feature type="transmembrane region" description="Helical" evidence="8">
    <location>
        <begin position="224"/>
        <end position="244"/>
    </location>
</feature>
<keyword evidence="6 8" id="KW-1133">Transmembrane helix</keyword>
<dbReference type="NCBIfam" id="TIGR02602">
    <property type="entry name" value="8TM_EpsH"/>
    <property type="match status" value="1"/>
</dbReference>
<feature type="transmembrane region" description="Helical" evidence="8">
    <location>
        <begin position="84"/>
        <end position="105"/>
    </location>
</feature>
<evidence type="ECO:0000256" key="5">
    <source>
        <dbReference type="ARBA" id="ARBA00022801"/>
    </source>
</evidence>
<dbReference type="GO" id="GO:0008233">
    <property type="term" value="F:peptidase activity"/>
    <property type="evidence" value="ECO:0007669"/>
    <property type="project" value="UniProtKB-KW"/>
</dbReference>
<keyword evidence="11" id="KW-1185">Reference proteome</keyword>
<evidence type="ECO:0000256" key="2">
    <source>
        <dbReference type="ARBA" id="ARBA00022475"/>
    </source>
</evidence>
<feature type="transmembrane region" description="Helical" evidence="8">
    <location>
        <begin position="199"/>
        <end position="217"/>
    </location>
</feature>
<comment type="subcellular location">
    <subcellularLocation>
        <location evidence="1">Cell membrane</location>
        <topology evidence="1">Multi-pass membrane protein</topology>
    </subcellularLocation>
</comment>
<evidence type="ECO:0000313" key="11">
    <source>
        <dbReference type="Proteomes" id="UP000648075"/>
    </source>
</evidence>
<dbReference type="EMBL" id="BMZA01000009">
    <property type="protein sequence ID" value="GGZ08444.1"/>
    <property type="molecule type" value="Genomic_DNA"/>
</dbReference>
<proteinExistence type="predicted"/>
<dbReference type="InterPro" id="IPR026392">
    <property type="entry name" value="Exo/Archaeosortase_dom"/>
</dbReference>
<organism evidence="10 11">
    <name type="scientific">Novosphingobium colocasiae</name>
    <dbReference type="NCBI Taxonomy" id="1256513"/>
    <lineage>
        <taxon>Bacteria</taxon>
        <taxon>Pseudomonadati</taxon>
        <taxon>Pseudomonadota</taxon>
        <taxon>Alphaproteobacteria</taxon>
        <taxon>Sphingomonadales</taxon>
        <taxon>Sphingomonadaceae</taxon>
        <taxon>Novosphingobium</taxon>
    </lineage>
</organism>
<dbReference type="Pfam" id="PF11984">
    <property type="entry name" value="DUF3485"/>
    <property type="match status" value="1"/>
</dbReference>
<keyword evidence="3" id="KW-0645">Protease</keyword>
<evidence type="ECO:0000256" key="3">
    <source>
        <dbReference type="ARBA" id="ARBA00022670"/>
    </source>
</evidence>
<keyword evidence="2" id="KW-1003">Cell membrane</keyword>
<dbReference type="InterPro" id="IPR014263">
    <property type="entry name" value="Methanolan_biosynth_EpsI"/>
</dbReference>
<feature type="domain" description="Methanolan biosynthesis EpsI" evidence="9">
    <location>
        <begin position="324"/>
        <end position="507"/>
    </location>
</feature>
<evidence type="ECO:0000256" key="1">
    <source>
        <dbReference type="ARBA" id="ARBA00004651"/>
    </source>
</evidence>
<reference evidence="10" key="1">
    <citation type="journal article" date="2014" name="Int. J. Syst. Evol. Microbiol.">
        <title>Complete genome sequence of Corynebacterium casei LMG S-19264T (=DSM 44701T), isolated from a smear-ripened cheese.</title>
        <authorList>
            <consortium name="US DOE Joint Genome Institute (JGI-PGF)"/>
            <person name="Walter F."/>
            <person name="Albersmeier A."/>
            <person name="Kalinowski J."/>
            <person name="Ruckert C."/>
        </authorList>
    </citation>
    <scope>NUCLEOTIDE SEQUENCE</scope>
    <source>
        <strain evidence="10">KCTC 32255</strain>
    </source>
</reference>
<evidence type="ECO:0000313" key="10">
    <source>
        <dbReference type="EMBL" id="GGZ08444.1"/>
    </source>
</evidence>
<evidence type="ECO:0000256" key="8">
    <source>
        <dbReference type="SAM" id="Phobius"/>
    </source>
</evidence>
<keyword evidence="5" id="KW-0378">Hydrolase</keyword>
<dbReference type="NCBIfam" id="TIGR03109">
    <property type="entry name" value="exosort_XrtA"/>
    <property type="match status" value="1"/>
</dbReference>
<dbReference type="InterPro" id="IPR013426">
    <property type="entry name" value="EpsH-like"/>
</dbReference>
<feature type="transmembrane region" description="Helical" evidence="8">
    <location>
        <begin position="54"/>
        <end position="72"/>
    </location>
</feature>
<dbReference type="AlphaFoldDB" id="A0A918PIG9"/>
<dbReference type="Proteomes" id="UP000648075">
    <property type="component" value="Unassembled WGS sequence"/>
</dbReference>
<feature type="transmembrane region" description="Helical" evidence="8">
    <location>
        <begin position="117"/>
        <end position="147"/>
    </location>
</feature>
<reference evidence="10" key="2">
    <citation type="submission" date="2020-09" db="EMBL/GenBank/DDBJ databases">
        <authorList>
            <person name="Sun Q."/>
            <person name="Kim S."/>
        </authorList>
    </citation>
    <scope>NUCLEOTIDE SEQUENCE</scope>
    <source>
        <strain evidence="10">KCTC 32255</strain>
    </source>
</reference>
<dbReference type="RefSeq" id="WP_189621462.1">
    <property type="nucleotide sequence ID" value="NZ_BMZA01000009.1"/>
</dbReference>
<dbReference type="InterPro" id="IPR019127">
    <property type="entry name" value="Exosortase"/>
</dbReference>
<dbReference type="GO" id="GO:0006508">
    <property type="term" value="P:proteolysis"/>
    <property type="evidence" value="ECO:0007669"/>
    <property type="project" value="UniProtKB-KW"/>
</dbReference>
<dbReference type="Pfam" id="PF09721">
    <property type="entry name" value="Exosortase_EpsH"/>
    <property type="match status" value="1"/>
</dbReference>
<keyword evidence="4 8" id="KW-0812">Transmembrane</keyword>
<protein>
    <submittedName>
        <fullName evidence="10">Exosortase A</fullName>
    </submittedName>
</protein>
<keyword evidence="7 8" id="KW-0472">Membrane</keyword>
<evidence type="ECO:0000256" key="7">
    <source>
        <dbReference type="ARBA" id="ARBA00023136"/>
    </source>
</evidence>
<accession>A0A918PIG9</accession>
<dbReference type="InterPro" id="IPR017540">
    <property type="entry name" value="Exosortase-1"/>
</dbReference>
<dbReference type="GO" id="GO:0005886">
    <property type="term" value="C:plasma membrane"/>
    <property type="evidence" value="ECO:0007669"/>
    <property type="project" value="UniProtKB-SubCell"/>
</dbReference>